<dbReference type="PIRSF" id="PIRSF015558">
    <property type="entry name" value="Txn_reg_DeoR_prd"/>
    <property type="match status" value="1"/>
</dbReference>
<comment type="caution">
    <text evidence="4">The sequence shown here is derived from an EMBL/GenBank/DDBJ whole genome shotgun (WGS) entry which is preliminary data.</text>
</comment>
<dbReference type="InterPro" id="IPR026881">
    <property type="entry name" value="WYL_dom"/>
</dbReference>
<evidence type="ECO:0000259" key="1">
    <source>
        <dbReference type="Pfam" id="PF13280"/>
    </source>
</evidence>
<dbReference type="InterPro" id="IPR059020">
    <property type="entry name" value="CapW_CTD"/>
</dbReference>
<reference evidence="4" key="1">
    <citation type="submission" date="2024-05" db="EMBL/GenBank/DDBJ databases">
        <title>Genome Sequences of Four Agar- Degrading Marine Bacteria.</title>
        <authorList>
            <person name="Phillips E.K."/>
            <person name="Shaffer J.C."/>
            <person name="Henson M.W."/>
            <person name="Temperton B."/>
            <person name="Thrash C.J."/>
            <person name="Martin M.O."/>
        </authorList>
    </citation>
    <scope>NUCLEOTIDE SEQUENCE</scope>
    <source>
        <strain evidence="4">EKP203</strain>
    </source>
</reference>
<evidence type="ECO:0000259" key="3">
    <source>
        <dbReference type="Pfam" id="PF26109"/>
    </source>
</evidence>
<evidence type="ECO:0000259" key="2">
    <source>
        <dbReference type="Pfam" id="PF26107"/>
    </source>
</evidence>
<dbReference type="EMBL" id="JAUEOZ010000001">
    <property type="protein sequence ID" value="MDN2480857.1"/>
    <property type="molecule type" value="Genomic_DNA"/>
</dbReference>
<protein>
    <submittedName>
        <fullName evidence="4">WYL domain-containing protein</fullName>
    </submittedName>
</protein>
<dbReference type="Pfam" id="PF26107">
    <property type="entry name" value="BrxR_CTD"/>
    <property type="match status" value="1"/>
</dbReference>
<feature type="domain" description="DNA-binding transcriptional repressor CapW winged helix-turn-helix" evidence="3">
    <location>
        <begin position="18"/>
        <end position="99"/>
    </location>
</feature>
<evidence type="ECO:0000313" key="4">
    <source>
        <dbReference type="EMBL" id="MDN2480857.1"/>
    </source>
</evidence>
<evidence type="ECO:0000313" key="5">
    <source>
        <dbReference type="Proteomes" id="UP001169719"/>
    </source>
</evidence>
<dbReference type="InterPro" id="IPR016634">
    <property type="entry name" value="CapW-like"/>
</dbReference>
<dbReference type="PANTHER" id="PTHR34580">
    <property type="match status" value="1"/>
</dbReference>
<dbReference type="Pfam" id="PF26109">
    <property type="entry name" value="WHD_BrxR"/>
    <property type="match status" value="1"/>
</dbReference>
<accession>A0ABT7XYM6</accession>
<dbReference type="InterPro" id="IPR059019">
    <property type="entry name" value="WHD_CapW"/>
</dbReference>
<gene>
    <name evidence="4" type="ORF">QWJ08_05575</name>
</gene>
<name>A0ABT7XYM6_9VIBR</name>
<feature type="domain" description="WYL" evidence="1">
    <location>
        <begin position="132"/>
        <end position="196"/>
    </location>
</feature>
<feature type="domain" description="DNA-binding transcriptional repressor CapW C-terminal dimerisation" evidence="2">
    <location>
        <begin position="219"/>
        <end position="287"/>
    </location>
</feature>
<dbReference type="PROSITE" id="PS52050">
    <property type="entry name" value="WYL"/>
    <property type="match status" value="1"/>
</dbReference>
<organism evidence="4 5">
    <name type="scientific">Vibrio agarivorans</name>
    <dbReference type="NCBI Taxonomy" id="153622"/>
    <lineage>
        <taxon>Bacteria</taxon>
        <taxon>Pseudomonadati</taxon>
        <taxon>Pseudomonadota</taxon>
        <taxon>Gammaproteobacteria</taxon>
        <taxon>Vibrionales</taxon>
        <taxon>Vibrionaceae</taxon>
        <taxon>Vibrio</taxon>
    </lineage>
</organism>
<dbReference type="RefSeq" id="WP_289961017.1">
    <property type="nucleotide sequence ID" value="NZ_JAUEOZ010000001.1"/>
</dbReference>
<keyword evidence="5" id="KW-1185">Reference proteome</keyword>
<proteinExistence type="predicted"/>
<dbReference type="Proteomes" id="UP001169719">
    <property type="component" value="Unassembled WGS sequence"/>
</dbReference>
<dbReference type="InterPro" id="IPR051534">
    <property type="entry name" value="CBASS_pafABC_assoc_protein"/>
</dbReference>
<dbReference type="Pfam" id="PF13280">
    <property type="entry name" value="WYL"/>
    <property type="match status" value="1"/>
</dbReference>
<sequence length="298" mass="34478">MSLEPKNKPDLSAYSHDRLNRYRLVEIIALWEGRLTTNHLCQCFDIGRQQASKDINTYLSDIAPGNLEYDLKLKGYRPTSMFRPVLTSGNAEDYLNLLAFNQRLVSKGSHFDWGFDRIASVSSPPRNIKPVILQSLVKAISQQQRLEIEYLSLGNPQPEVRVISPHTLVQTPLRWHVRAYCEKNSDYRDFVISRFSGQPDLIGVSENLQDDDDDWFTPVDIELIPDQRLNEHQQRLVEIDFGMDNGELKLRTSLALLNYDLSMLNLSVYKVDVSPEVQQLSIRNVNDIRRLMMQRNML</sequence>
<dbReference type="PANTHER" id="PTHR34580:SF3">
    <property type="entry name" value="PROTEIN PAFB"/>
    <property type="match status" value="1"/>
</dbReference>